<dbReference type="PANTHER" id="PTHR11638">
    <property type="entry name" value="ATP-DEPENDENT CLP PROTEASE"/>
    <property type="match status" value="1"/>
</dbReference>
<dbReference type="GO" id="GO:0034605">
    <property type="term" value="P:cellular response to heat"/>
    <property type="evidence" value="ECO:0007669"/>
    <property type="project" value="TreeGrafter"/>
</dbReference>
<evidence type="ECO:0000256" key="4">
    <source>
        <dbReference type="ARBA" id="ARBA00022840"/>
    </source>
</evidence>
<dbReference type="PRINTS" id="PR00300">
    <property type="entry name" value="CLPPROTEASEA"/>
</dbReference>
<keyword evidence="3 7" id="KW-0547">Nucleotide-binding</keyword>
<dbReference type="Gene3D" id="1.10.8.60">
    <property type="match status" value="2"/>
</dbReference>
<dbReference type="GO" id="GO:0008233">
    <property type="term" value="F:peptidase activity"/>
    <property type="evidence" value="ECO:0007669"/>
    <property type="project" value="UniProtKB-KW"/>
</dbReference>
<protein>
    <submittedName>
        <fullName evidence="12">ATP-dependent Clp protease ATP-binding subunit clpA</fullName>
    </submittedName>
</protein>
<dbReference type="InterPro" id="IPR027417">
    <property type="entry name" value="P-loop_NTPase"/>
</dbReference>
<dbReference type="PROSITE" id="PS51903">
    <property type="entry name" value="CLP_R"/>
    <property type="match status" value="1"/>
</dbReference>
<dbReference type="PROSITE" id="PS00870">
    <property type="entry name" value="CLPAB_1"/>
    <property type="match status" value="1"/>
</dbReference>
<dbReference type="FunFam" id="1.10.1780.10:FF:000002">
    <property type="entry name" value="ATP-dependent Clp protease ATP-binding subunit ClpA"/>
    <property type="match status" value="1"/>
</dbReference>
<accession>A0A0T7D7H6</accession>
<keyword evidence="8" id="KW-0175">Coiled coil</keyword>
<dbReference type="PROSITE" id="PS00871">
    <property type="entry name" value="CLPAB_2"/>
    <property type="match status" value="1"/>
</dbReference>
<dbReference type="InterPro" id="IPR019489">
    <property type="entry name" value="Clp_ATPase_C"/>
</dbReference>
<dbReference type="InterPro" id="IPR001270">
    <property type="entry name" value="ClpA/B"/>
</dbReference>
<feature type="region of interest" description="Disordered" evidence="9">
    <location>
        <begin position="145"/>
        <end position="170"/>
    </location>
</feature>
<evidence type="ECO:0000313" key="12">
    <source>
        <dbReference type="EMBL" id="CDT45586.1"/>
    </source>
</evidence>
<dbReference type="GO" id="GO:0005737">
    <property type="term" value="C:cytoplasm"/>
    <property type="evidence" value="ECO:0007669"/>
    <property type="project" value="TreeGrafter"/>
</dbReference>
<dbReference type="GO" id="GO:0043335">
    <property type="term" value="P:protein unfolding"/>
    <property type="evidence" value="ECO:0007669"/>
    <property type="project" value="InterPro"/>
</dbReference>
<organism evidence="12 14">
    <name type="scientific">Vibrio crassostreae</name>
    <dbReference type="NCBI Taxonomy" id="246167"/>
    <lineage>
        <taxon>Bacteria</taxon>
        <taxon>Pseudomonadati</taxon>
        <taxon>Pseudomonadota</taxon>
        <taxon>Gammaproteobacteria</taxon>
        <taxon>Vibrionales</taxon>
        <taxon>Vibrionaceae</taxon>
        <taxon>Vibrio</taxon>
    </lineage>
</organism>
<evidence type="ECO:0000256" key="3">
    <source>
        <dbReference type="ARBA" id="ARBA00022741"/>
    </source>
</evidence>
<dbReference type="InterPro" id="IPR004176">
    <property type="entry name" value="Clp_R_N"/>
</dbReference>
<dbReference type="InterPro" id="IPR003959">
    <property type="entry name" value="ATPase_AAA_core"/>
</dbReference>
<dbReference type="EMBL" id="CCJV01000092">
    <property type="protein sequence ID" value="CDT45586.1"/>
    <property type="molecule type" value="Genomic_DNA"/>
</dbReference>
<dbReference type="Pfam" id="PF17871">
    <property type="entry name" value="AAA_lid_9"/>
    <property type="match status" value="1"/>
</dbReference>
<comment type="caution">
    <text evidence="12">The sequence shown here is derived from an EMBL/GenBank/DDBJ whole genome shotgun (WGS) entry which is preliminary data.</text>
</comment>
<dbReference type="Pfam" id="PF07724">
    <property type="entry name" value="AAA_2"/>
    <property type="match status" value="1"/>
</dbReference>
<dbReference type="Gene3D" id="1.10.1780.10">
    <property type="entry name" value="Clp, N-terminal domain"/>
    <property type="match status" value="1"/>
</dbReference>
<evidence type="ECO:0000256" key="9">
    <source>
        <dbReference type="SAM" id="MobiDB-lite"/>
    </source>
</evidence>
<dbReference type="Pfam" id="PF10431">
    <property type="entry name" value="ClpB_D2-small"/>
    <property type="match status" value="1"/>
</dbReference>
<comment type="similarity">
    <text evidence="1 7">Belongs to the ClpA/ClpB family.</text>
</comment>
<proteinExistence type="inferred from homology"/>
<sequence length="757" mass="83523">MLNKELETSLNGAFARARDKRHEFMTVEHLLLALLENDAAKEALQACQADLDALRNELDIFIDQTTPLIPESDETRETQPTLSFQRVLQRAVFHVQSSGRSEVTGANVLVAIFSEQESHAAYLLKKNDISRLDIVNFISHGITKASNEGDSPSSSDSFGGAENAEEANSEDRLENFATNLNEVAKQGNIDPLIGRDKELERTIQVLCRRRKNNPLLVGEAGVGKTAIAEGLAWRIVEGQVPEIIQSSVIYSLDIGSLLAGTKYRGDFEKRFKAILKQLEKEEDAILFIDEIHTIIGAGAASGGQVDAANLIKPLLSSGKLRCIGSTTYQEYSSIFEKERALARRFQKIDIIEPSLDDTTKILIGLKPKYEAHHEVRYTNKALRAAVELSAKYINERHLPDKAIDVIDEAGARSRLAPASRRKKTVSVADIESMVAKMARIPEKSVSSSDKDTLQKLDDRMKMLVFGQDPAIDVLSEAIKLTRAGLGADNKPVGSFLFAGPTGVGKTEVTVQLSKLMGIELLRFDMSEYGERHSVSRLIGAPPGYVGYDQGGLLTDAVIKNPHSVVLLDEIEKAHPDIFNLLLQVMDNGTLTDNNGRKADFRNVILVMTTNAGVAETEKKSIGLIQQDHAPDAMGEIKKVFTPEFRNRLDNVIWFNSLDPSVISQVVDKFIVELQVQLDARGVSLEVSEDARHWLADKGYDKTMGARPMGRVIQEKLKKPLANELLFGSLVDGGTVKVSLKKDELDFIYVGAKEEVMH</sequence>
<dbReference type="SMART" id="SM01086">
    <property type="entry name" value="ClpB_D2-small"/>
    <property type="match status" value="1"/>
</dbReference>
<dbReference type="InterPro" id="IPR013461">
    <property type="entry name" value="ClpA"/>
</dbReference>
<name>A0A0T7D7H6_9VIBR</name>
<evidence type="ECO:0000313" key="11">
    <source>
        <dbReference type="EMBL" id="CDT29090.1"/>
    </source>
</evidence>
<evidence type="ECO:0000256" key="8">
    <source>
        <dbReference type="SAM" id="Coils"/>
    </source>
</evidence>
<dbReference type="RefSeq" id="WP_048659678.1">
    <property type="nucleotide sequence ID" value="NZ_AP025476.1"/>
</dbReference>
<feature type="coiled-coil region" evidence="8">
    <location>
        <begin position="37"/>
        <end position="64"/>
    </location>
</feature>
<reference evidence="12 13" key="2">
    <citation type="submission" date="2014-06" db="EMBL/GenBank/DDBJ databases">
        <authorList>
            <person name="Le Roux F."/>
        </authorList>
    </citation>
    <scope>NUCLEOTIDE SEQUENCE</scope>
    <source>
        <strain evidence="11 13">J5-4</strain>
        <strain evidence="12">J5-5</strain>
    </source>
</reference>
<dbReference type="SUPFAM" id="SSF81923">
    <property type="entry name" value="Double Clp-N motif"/>
    <property type="match status" value="1"/>
</dbReference>
<dbReference type="GeneID" id="93900568"/>
<dbReference type="GO" id="GO:0005524">
    <property type="term" value="F:ATP binding"/>
    <property type="evidence" value="ECO:0007669"/>
    <property type="project" value="UniProtKB-KW"/>
</dbReference>
<dbReference type="EMBL" id="CCJX01000090">
    <property type="protein sequence ID" value="CDT29090.1"/>
    <property type="molecule type" value="Genomic_DNA"/>
</dbReference>
<dbReference type="PANTHER" id="PTHR11638:SF111">
    <property type="entry name" value="ATP-DEPENDENT CLP PROTEASE ATP-BINDING SUBUNIT CLPA"/>
    <property type="match status" value="1"/>
</dbReference>
<dbReference type="CDD" id="cd00009">
    <property type="entry name" value="AAA"/>
    <property type="match status" value="1"/>
</dbReference>
<keyword evidence="4 7" id="KW-0067">ATP-binding</keyword>
<dbReference type="CDD" id="cd19499">
    <property type="entry name" value="RecA-like_ClpB_Hsp104-like"/>
    <property type="match status" value="1"/>
</dbReference>
<evidence type="ECO:0000256" key="6">
    <source>
        <dbReference type="PROSITE-ProRule" id="PRU01251"/>
    </source>
</evidence>
<dbReference type="FunFam" id="3.40.50.300:FF:000025">
    <property type="entry name" value="ATP-dependent Clp protease subunit"/>
    <property type="match status" value="1"/>
</dbReference>
<dbReference type="InterPro" id="IPR050130">
    <property type="entry name" value="ClpA_ClpB"/>
</dbReference>
<dbReference type="GO" id="GO:0006508">
    <property type="term" value="P:proteolysis"/>
    <property type="evidence" value="ECO:0007669"/>
    <property type="project" value="UniProtKB-KW"/>
</dbReference>
<feature type="domain" description="Clp R" evidence="10">
    <location>
        <begin position="1"/>
        <end position="145"/>
    </location>
</feature>
<evidence type="ECO:0000256" key="7">
    <source>
        <dbReference type="RuleBase" id="RU004432"/>
    </source>
</evidence>
<keyword evidence="12" id="KW-0645">Protease</keyword>
<evidence type="ECO:0000259" key="10">
    <source>
        <dbReference type="PROSITE" id="PS51903"/>
    </source>
</evidence>
<dbReference type="Gene3D" id="3.40.50.300">
    <property type="entry name" value="P-loop containing nucleotide triphosphate hydrolases"/>
    <property type="match status" value="2"/>
</dbReference>
<dbReference type="Proteomes" id="UP000049077">
    <property type="component" value="Unassembled WGS sequence"/>
</dbReference>
<evidence type="ECO:0000313" key="14">
    <source>
        <dbReference type="Proteomes" id="UP000049495"/>
    </source>
</evidence>
<gene>
    <name evidence="12" type="primary">clpA</name>
    <name evidence="11" type="ORF">VCR4J5_180111</name>
    <name evidence="12" type="ORF">VCR5J5_320169</name>
</gene>
<dbReference type="OrthoDB" id="9803641at2"/>
<dbReference type="Proteomes" id="UP000049495">
    <property type="component" value="Unassembled WGS sequence"/>
</dbReference>
<evidence type="ECO:0000256" key="1">
    <source>
        <dbReference type="ARBA" id="ARBA00008675"/>
    </source>
</evidence>
<evidence type="ECO:0000313" key="13">
    <source>
        <dbReference type="Proteomes" id="UP000049077"/>
    </source>
</evidence>
<keyword evidence="12" id="KW-0378">Hydrolase</keyword>
<dbReference type="NCBIfam" id="TIGR02639">
    <property type="entry name" value="ClpA"/>
    <property type="match status" value="1"/>
</dbReference>
<dbReference type="AlphaFoldDB" id="A0A0T7D7H6"/>
<dbReference type="InterPro" id="IPR018368">
    <property type="entry name" value="ClpA/B_CS1"/>
</dbReference>
<keyword evidence="13" id="KW-1185">Reference proteome</keyword>
<dbReference type="GO" id="GO:0016887">
    <property type="term" value="F:ATP hydrolysis activity"/>
    <property type="evidence" value="ECO:0007669"/>
    <property type="project" value="InterPro"/>
</dbReference>
<dbReference type="Pfam" id="PF00004">
    <property type="entry name" value="AAA"/>
    <property type="match status" value="1"/>
</dbReference>
<dbReference type="FunFam" id="1.10.8.60:FF:000011">
    <property type="entry name" value="ATP-dependent Clp protease ATP-binding subunit"/>
    <property type="match status" value="1"/>
</dbReference>
<dbReference type="InterPro" id="IPR036628">
    <property type="entry name" value="Clp_N_dom_sf"/>
</dbReference>
<dbReference type="SUPFAM" id="SSF52540">
    <property type="entry name" value="P-loop containing nucleoside triphosphate hydrolases"/>
    <property type="match status" value="2"/>
</dbReference>
<dbReference type="SMART" id="SM00382">
    <property type="entry name" value="AAA"/>
    <property type="match status" value="2"/>
</dbReference>
<evidence type="ECO:0000256" key="5">
    <source>
        <dbReference type="ARBA" id="ARBA00023186"/>
    </source>
</evidence>
<keyword evidence="2 6" id="KW-0677">Repeat</keyword>
<dbReference type="Pfam" id="PF02861">
    <property type="entry name" value="Clp_N"/>
    <property type="match status" value="1"/>
</dbReference>
<dbReference type="InterPro" id="IPR041546">
    <property type="entry name" value="ClpA/ClpB_AAA_lid"/>
</dbReference>
<keyword evidence="5 7" id="KW-0143">Chaperone</keyword>
<feature type="compositionally biased region" description="Low complexity" evidence="9">
    <location>
        <begin position="150"/>
        <end position="162"/>
    </location>
</feature>
<reference evidence="14" key="1">
    <citation type="submission" date="2014-06" db="EMBL/GenBank/DDBJ databases">
        <authorList>
            <person name="Le Roux Frederique"/>
        </authorList>
    </citation>
    <scope>NUCLEOTIDE SEQUENCE [LARGE SCALE GENOMIC DNA]</scope>
    <source>
        <strain evidence="14">J5-5</strain>
    </source>
</reference>
<dbReference type="InterPro" id="IPR028299">
    <property type="entry name" value="ClpA/B_CS2"/>
</dbReference>
<dbReference type="NCBIfam" id="NF008263">
    <property type="entry name" value="PRK11034.1"/>
    <property type="match status" value="1"/>
</dbReference>
<evidence type="ECO:0000256" key="2">
    <source>
        <dbReference type="ARBA" id="ARBA00022737"/>
    </source>
</evidence>
<dbReference type="InterPro" id="IPR003593">
    <property type="entry name" value="AAA+_ATPase"/>
</dbReference>